<dbReference type="Gene3D" id="3.30.565.10">
    <property type="entry name" value="Histidine kinase-like ATPase, C-terminal domain"/>
    <property type="match status" value="1"/>
</dbReference>
<dbReference type="PANTHER" id="PTHR24421">
    <property type="entry name" value="NITRATE/NITRITE SENSOR PROTEIN NARX-RELATED"/>
    <property type="match status" value="1"/>
</dbReference>
<evidence type="ECO:0000256" key="4">
    <source>
        <dbReference type="ARBA" id="ARBA00022679"/>
    </source>
</evidence>
<dbReference type="EC" id="2.7.13.3" evidence="2"/>
<dbReference type="CDD" id="cd16917">
    <property type="entry name" value="HATPase_UhpB-NarQ-NarX-like"/>
    <property type="match status" value="1"/>
</dbReference>
<dbReference type="GO" id="GO:0016301">
    <property type="term" value="F:kinase activity"/>
    <property type="evidence" value="ECO:0007669"/>
    <property type="project" value="UniProtKB-KW"/>
</dbReference>
<dbReference type="Pfam" id="PF23539">
    <property type="entry name" value="DUF7134"/>
    <property type="match status" value="1"/>
</dbReference>
<dbReference type="InterPro" id="IPR055558">
    <property type="entry name" value="DUF7134"/>
</dbReference>
<evidence type="ECO:0000256" key="10">
    <source>
        <dbReference type="SAM" id="Phobius"/>
    </source>
</evidence>
<keyword evidence="4" id="KW-0808">Transferase</keyword>
<reference evidence="13" key="1">
    <citation type="journal article" date="2019" name="Int. J. Syst. Evol. Microbiol.">
        <title>The Global Catalogue of Microorganisms (GCM) 10K type strain sequencing project: providing services to taxonomists for standard genome sequencing and annotation.</title>
        <authorList>
            <consortium name="The Broad Institute Genomics Platform"/>
            <consortium name="The Broad Institute Genome Sequencing Center for Infectious Disease"/>
            <person name="Wu L."/>
            <person name="Ma J."/>
        </authorList>
    </citation>
    <scope>NUCLEOTIDE SEQUENCE [LARGE SCALE GENOMIC DNA]</scope>
    <source>
        <strain evidence="13">JCM 15614</strain>
    </source>
</reference>
<dbReference type="Gene3D" id="1.20.5.1930">
    <property type="match status" value="1"/>
</dbReference>
<evidence type="ECO:0000256" key="3">
    <source>
        <dbReference type="ARBA" id="ARBA00022553"/>
    </source>
</evidence>
<evidence type="ECO:0000313" key="12">
    <source>
        <dbReference type="EMBL" id="GAA3174004.1"/>
    </source>
</evidence>
<comment type="caution">
    <text evidence="12">The sequence shown here is derived from an EMBL/GenBank/DDBJ whole genome shotgun (WGS) entry which is preliminary data.</text>
</comment>
<keyword evidence="6 12" id="KW-0418">Kinase</keyword>
<evidence type="ECO:0000256" key="2">
    <source>
        <dbReference type="ARBA" id="ARBA00012438"/>
    </source>
</evidence>
<dbReference type="InterPro" id="IPR003594">
    <property type="entry name" value="HATPase_dom"/>
</dbReference>
<feature type="coiled-coil region" evidence="9">
    <location>
        <begin position="167"/>
        <end position="199"/>
    </location>
</feature>
<evidence type="ECO:0000313" key="13">
    <source>
        <dbReference type="Proteomes" id="UP001499924"/>
    </source>
</evidence>
<keyword evidence="7" id="KW-0067">ATP-binding</keyword>
<keyword evidence="10" id="KW-0472">Membrane</keyword>
<protein>
    <recommendedName>
        <fullName evidence="2">histidine kinase</fullName>
        <ecNumber evidence="2">2.7.13.3</ecNumber>
    </recommendedName>
</protein>
<evidence type="ECO:0000256" key="1">
    <source>
        <dbReference type="ARBA" id="ARBA00000085"/>
    </source>
</evidence>
<evidence type="ECO:0000256" key="6">
    <source>
        <dbReference type="ARBA" id="ARBA00022777"/>
    </source>
</evidence>
<feature type="transmembrane region" description="Helical" evidence="10">
    <location>
        <begin position="129"/>
        <end position="156"/>
    </location>
</feature>
<evidence type="ECO:0000256" key="9">
    <source>
        <dbReference type="SAM" id="Coils"/>
    </source>
</evidence>
<comment type="catalytic activity">
    <reaction evidence="1">
        <text>ATP + protein L-histidine = ADP + protein N-phospho-L-histidine.</text>
        <dbReference type="EC" id="2.7.13.3"/>
    </reaction>
</comment>
<dbReference type="PANTHER" id="PTHR24421:SF10">
    <property type="entry name" value="NITRATE_NITRITE SENSOR PROTEIN NARQ"/>
    <property type="match status" value="1"/>
</dbReference>
<dbReference type="SMART" id="SM00387">
    <property type="entry name" value="HATPase_c"/>
    <property type="match status" value="1"/>
</dbReference>
<accession>A0ABP6PBC2</accession>
<evidence type="ECO:0000256" key="7">
    <source>
        <dbReference type="ARBA" id="ARBA00022840"/>
    </source>
</evidence>
<keyword evidence="5" id="KW-0547">Nucleotide-binding</keyword>
<evidence type="ECO:0000256" key="5">
    <source>
        <dbReference type="ARBA" id="ARBA00022741"/>
    </source>
</evidence>
<keyword evidence="13" id="KW-1185">Reference proteome</keyword>
<keyword evidence="10" id="KW-1133">Transmembrane helix</keyword>
<feature type="transmembrane region" description="Helical" evidence="10">
    <location>
        <begin position="79"/>
        <end position="109"/>
    </location>
</feature>
<dbReference type="Pfam" id="PF07730">
    <property type="entry name" value="HisKA_3"/>
    <property type="match status" value="1"/>
</dbReference>
<keyword evidence="8" id="KW-0902">Two-component regulatory system</keyword>
<keyword evidence="9" id="KW-0175">Coiled coil</keyword>
<name>A0ABP6PBC2_9ACTN</name>
<dbReference type="InterPro" id="IPR011712">
    <property type="entry name" value="Sig_transdc_His_kin_sub3_dim/P"/>
</dbReference>
<evidence type="ECO:0000256" key="8">
    <source>
        <dbReference type="ARBA" id="ARBA00023012"/>
    </source>
</evidence>
<dbReference type="InterPro" id="IPR036890">
    <property type="entry name" value="HATPase_C_sf"/>
</dbReference>
<keyword evidence="3" id="KW-0597">Phosphoprotein</keyword>
<dbReference type="Proteomes" id="UP001499924">
    <property type="component" value="Unassembled WGS sequence"/>
</dbReference>
<evidence type="ECO:0000259" key="11">
    <source>
        <dbReference type="SMART" id="SM00387"/>
    </source>
</evidence>
<dbReference type="SUPFAM" id="SSF55874">
    <property type="entry name" value="ATPase domain of HSP90 chaperone/DNA topoisomerase II/histidine kinase"/>
    <property type="match status" value="1"/>
</dbReference>
<dbReference type="EMBL" id="BAAAVV010000006">
    <property type="protein sequence ID" value="GAA3174004.1"/>
    <property type="molecule type" value="Genomic_DNA"/>
</dbReference>
<proteinExistence type="predicted"/>
<dbReference type="InterPro" id="IPR050482">
    <property type="entry name" value="Sensor_HK_TwoCompSys"/>
</dbReference>
<dbReference type="Pfam" id="PF02518">
    <property type="entry name" value="HATPase_c"/>
    <property type="match status" value="1"/>
</dbReference>
<keyword evidence="10" id="KW-0812">Transmembrane</keyword>
<feature type="domain" description="Histidine kinase/HSP90-like ATPase" evidence="11">
    <location>
        <begin position="300"/>
        <end position="392"/>
    </location>
</feature>
<sequence length="396" mass="42319">MTGRGDRGAALPRYGPATMVRYLSSHPRLVDAVLAGVLVVAGLLEGSLVETNRPLWLHQTLTVVVMGALAWRRRFPLSVLAFVVVGMMVLDSDGQFSVFAALVIVTFTAGAEIDPPRAWLGLVLSVVPFWVGFAITGGGVSDFVAVTVLYGGSWVIGQTLRERGQRTIALAERAERAEREREEEAARAVSEERARIARELHDVVAHSISVITVQTQAVRRRLGPDHAREADDLRAVEATARQAMAEMRRLFGVLRADGERPALAPQPGLDQLERLLDENRAAGVDITAVVEGEPVPLPPGLDLAAYRIVQEALTNVRKHAPGGGVTVRMSFGREDLDVVVEDTGAVAPESADGGGFGLVGMRERVALYGGSIQAGPMAGGGFAVRARLPVREGAHT</sequence>
<gene>
    <name evidence="12" type="ORF">GCM10010531_29480</name>
</gene>
<organism evidence="12 13">
    <name type="scientific">Blastococcus jejuensis</name>
    <dbReference type="NCBI Taxonomy" id="351224"/>
    <lineage>
        <taxon>Bacteria</taxon>
        <taxon>Bacillati</taxon>
        <taxon>Actinomycetota</taxon>
        <taxon>Actinomycetes</taxon>
        <taxon>Geodermatophilales</taxon>
        <taxon>Geodermatophilaceae</taxon>
        <taxon>Blastococcus</taxon>
    </lineage>
</organism>